<name>A0A669Q3L4_PHACC</name>
<dbReference type="OMA" id="CEAGTHR"/>
<evidence type="ECO:0000256" key="1">
    <source>
        <dbReference type="ARBA" id="ARBA00022729"/>
    </source>
</evidence>
<dbReference type="FunFam" id="2.60.40.10:FF:000612">
    <property type="entry name" value="palladin isoform X1"/>
    <property type="match status" value="1"/>
</dbReference>
<reference evidence="4" key="1">
    <citation type="submission" date="2025-08" db="UniProtKB">
        <authorList>
            <consortium name="Ensembl"/>
        </authorList>
    </citation>
    <scope>IDENTIFICATION</scope>
</reference>
<evidence type="ECO:0000259" key="3">
    <source>
        <dbReference type="PROSITE" id="PS50835"/>
    </source>
</evidence>
<protein>
    <recommendedName>
        <fullName evidence="3">Ig-like domain-containing protein</fullName>
    </recommendedName>
</protein>
<dbReference type="PROSITE" id="PS50835">
    <property type="entry name" value="IG_LIKE"/>
    <property type="match status" value="1"/>
</dbReference>
<sequence length="171" mass="18082">CREGAVSAGEVGMLAAAAAARPAARGAPLHWLQDTEMKETMQSFPGQAAPAIKHKFKFSFDVRNEPPQIVSEVPAHIHCCEGEAVVLECGVSGQPPPSVTWSWNGQNLSASERLSFEKCEAGTHRLHIRGVSVSDAGLYCCVAKNVAGTAQSASELTVPPTLVPAVVSFTW</sequence>
<dbReference type="PANTHER" id="PTHR45080">
    <property type="entry name" value="CONTACTIN 5"/>
    <property type="match status" value="1"/>
</dbReference>
<dbReference type="Pfam" id="PF07679">
    <property type="entry name" value="I-set"/>
    <property type="match status" value="1"/>
</dbReference>
<evidence type="ECO:0000313" key="5">
    <source>
        <dbReference type="Proteomes" id="UP000472261"/>
    </source>
</evidence>
<dbReference type="Gene3D" id="2.60.40.10">
    <property type="entry name" value="Immunoglobulins"/>
    <property type="match status" value="1"/>
</dbReference>
<dbReference type="SMART" id="SM00409">
    <property type="entry name" value="IG"/>
    <property type="match status" value="1"/>
</dbReference>
<dbReference type="InterPro" id="IPR013098">
    <property type="entry name" value="Ig_I-set"/>
</dbReference>
<keyword evidence="5" id="KW-1185">Reference proteome</keyword>
<dbReference type="GO" id="GO:0005886">
    <property type="term" value="C:plasma membrane"/>
    <property type="evidence" value="ECO:0007669"/>
    <property type="project" value="TreeGrafter"/>
</dbReference>
<dbReference type="InterPro" id="IPR007110">
    <property type="entry name" value="Ig-like_dom"/>
</dbReference>
<dbReference type="PANTHER" id="PTHR45080:SF8">
    <property type="entry name" value="IG-LIKE DOMAIN-CONTAINING PROTEIN"/>
    <property type="match status" value="1"/>
</dbReference>
<reference evidence="4" key="2">
    <citation type="submission" date="2025-09" db="UniProtKB">
        <authorList>
            <consortium name="Ensembl"/>
        </authorList>
    </citation>
    <scope>IDENTIFICATION</scope>
</reference>
<dbReference type="InterPro" id="IPR003598">
    <property type="entry name" value="Ig_sub2"/>
</dbReference>
<dbReference type="Ensembl" id="ENSPCLT00000020391.1">
    <property type="protein sequence ID" value="ENSPCLP00000015477.1"/>
    <property type="gene ID" value="ENSPCLG00000012635.1"/>
</dbReference>
<accession>A0A669Q3L4</accession>
<feature type="domain" description="Ig-like" evidence="3">
    <location>
        <begin position="67"/>
        <end position="157"/>
    </location>
</feature>
<evidence type="ECO:0000313" key="4">
    <source>
        <dbReference type="Ensembl" id="ENSPCLP00000015477.1"/>
    </source>
</evidence>
<keyword evidence="1" id="KW-0732">Signal</keyword>
<dbReference type="SUPFAM" id="SSF48726">
    <property type="entry name" value="Immunoglobulin"/>
    <property type="match status" value="1"/>
</dbReference>
<dbReference type="InterPro" id="IPR036179">
    <property type="entry name" value="Ig-like_dom_sf"/>
</dbReference>
<dbReference type="GO" id="GO:0007156">
    <property type="term" value="P:homophilic cell adhesion via plasma membrane adhesion molecules"/>
    <property type="evidence" value="ECO:0007669"/>
    <property type="project" value="TreeGrafter"/>
</dbReference>
<proteinExistence type="predicted"/>
<keyword evidence="2" id="KW-1015">Disulfide bond</keyword>
<dbReference type="AlphaFoldDB" id="A0A669Q3L4"/>
<dbReference type="InterPro" id="IPR013783">
    <property type="entry name" value="Ig-like_fold"/>
</dbReference>
<dbReference type="Proteomes" id="UP000472261">
    <property type="component" value="Unplaced"/>
</dbReference>
<dbReference type="InterPro" id="IPR050958">
    <property type="entry name" value="Cell_Adh-Cytoskel_Orgn"/>
</dbReference>
<dbReference type="SMART" id="SM00408">
    <property type="entry name" value="IGc2"/>
    <property type="match status" value="1"/>
</dbReference>
<organism evidence="4 5">
    <name type="scientific">Phasianus colchicus</name>
    <name type="common">Common pheasant</name>
    <dbReference type="NCBI Taxonomy" id="9054"/>
    <lineage>
        <taxon>Eukaryota</taxon>
        <taxon>Metazoa</taxon>
        <taxon>Chordata</taxon>
        <taxon>Craniata</taxon>
        <taxon>Vertebrata</taxon>
        <taxon>Euteleostomi</taxon>
        <taxon>Archelosauria</taxon>
        <taxon>Archosauria</taxon>
        <taxon>Dinosauria</taxon>
        <taxon>Saurischia</taxon>
        <taxon>Theropoda</taxon>
        <taxon>Coelurosauria</taxon>
        <taxon>Aves</taxon>
        <taxon>Neognathae</taxon>
        <taxon>Galloanserae</taxon>
        <taxon>Galliformes</taxon>
        <taxon>Phasianidae</taxon>
        <taxon>Phasianinae</taxon>
        <taxon>Phasianus</taxon>
    </lineage>
</organism>
<evidence type="ECO:0000256" key="2">
    <source>
        <dbReference type="ARBA" id="ARBA00023157"/>
    </source>
</evidence>
<dbReference type="InterPro" id="IPR003599">
    <property type="entry name" value="Ig_sub"/>
</dbReference>